<name>A0A0L6VPK1_9BASI</name>
<sequence length="99" mass="11435">MAFVMGLQKILKTSIKEFTWVLVSVAGKIMIFKGERGGNPTKKCRKEDTHNPKFNCLINCPFSDYAYFQKKANHWKFSVCNHSHSLDPTAHTVLNKRLY</sequence>
<dbReference type="EMBL" id="LAVV01003499">
    <property type="protein sequence ID" value="KNZ62090.1"/>
    <property type="molecule type" value="Genomic_DNA"/>
</dbReference>
<keyword evidence="2" id="KW-1185">Reference proteome</keyword>
<gene>
    <name evidence="1" type="ORF">VP01_1314g3</name>
</gene>
<comment type="caution">
    <text evidence="1">The sequence shown here is derived from an EMBL/GenBank/DDBJ whole genome shotgun (WGS) entry which is preliminary data.</text>
</comment>
<evidence type="ECO:0000313" key="1">
    <source>
        <dbReference type="EMBL" id="KNZ62090.1"/>
    </source>
</evidence>
<evidence type="ECO:0000313" key="2">
    <source>
        <dbReference type="Proteomes" id="UP000037035"/>
    </source>
</evidence>
<accession>A0A0L6VPK1</accession>
<protein>
    <submittedName>
        <fullName evidence="1">Uncharacterized protein</fullName>
    </submittedName>
</protein>
<dbReference type="STRING" id="27349.A0A0L6VPK1"/>
<organism evidence="1 2">
    <name type="scientific">Puccinia sorghi</name>
    <dbReference type="NCBI Taxonomy" id="27349"/>
    <lineage>
        <taxon>Eukaryota</taxon>
        <taxon>Fungi</taxon>
        <taxon>Dikarya</taxon>
        <taxon>Basidiomycota</taxon>
        <taxon>Pucciniomycotina</taxon>
        <taxon>Pucciniomycetes</taxon>
        <taxon>Pucciniales</taxon>
        <taxon>Pucciniaceae</taxon>
        <taxon>Puccinia</taxon>
    </lineage>
</organism>
<dbReference type="Proteomes" id="UP000037035">
    <property type="component" value="Unassembled WGS sequence"/>
</dbReference>
<dbReference type="VEuPathDB" id="FungiDB:VP01_1314g3"/>
<proteinExistence type="predicted"/>
<dbReference type="AlphaFoldDB" id="A0A0L6VPK1"/>
<reference evidence="1 2" key="1">
    <citation type="submission" date="2015-08" db="EMBL/GenBank/DDBJ databases">
        <title>Next Generation Sequencing and Analysis of the Genome of Puccinia sorghi L Schw, the Causal Agent of Maize Common Rust.</title>
        <authorList>
            <person name="Rochi L."/>
            <person name="Burguener G."/>
            <person name="Darino M."/>
            <person name="Turjanski A."/>
            <person name="Kreff E."/>
            <person name="Dieguez M.J."/>
            <person name="Sacco F."/>
        </authorList>
    </citation>
    <scope>NUCLEOTIDE SEQUENCE [LARGE SCALE GENOMIC DNA]</scope>
    <source>
        <strain evidence="1 2">RO10H11247</strain>
    </source>
</reference>